<feature type="region of interest" description="Disordered" evidence="1">
    <location>
        <begin position="85"/>
        <end position="123"/>
    </location>
</feature>
<proteinExistence type="predicted"/>
<gene>
    <name evidence="2" type="primary">B8J24.150</name>
</gene>
<protein>
    <submittedName>
        <fullName evidence="2">Uncharacterized protein B8J24.150</fullName>
    </submittedName>
</protein>
<dbReference type="AlphaFoldDB" id="Q8WZT9"/>
<dbReference type="VEuPathDB" id="FungiDB:NCU03467"/>
<evidence type="ECO:0000313" key="2">
    <source>
        <dbReference type="EMBL" id="CAD21117.1"/>
    </source>
</evidence>
<evidence type="ECO:0000256" key="1">
    <source>
        <dbReference type="SAM" id="MobiDB-lite"/>
    </source>
</evidence>
<accession>Q8WZT9</accession>
<organism evidence="2">
    <name type="scientific">Neurospora crassa</name>
    <dbReference type="NCBI Taxonomy" id="5141"/>
    <lineage>
        <taxon>Eukaryota</taxon>
        <taxon>Fungi</taxon>
        <taxon>Dikarya</taxon>
        <taxon>Ascomycota</taxon>
        <taxon>Pezizomycotina</taxon>
        <taxon>Sordariomycetes</taxon>
        <taxon>Sordariomycetidae</taxon>
        <taxon>Sordariales</taxon>
        <taxon>Sordariaceae</taxon>
        <taxon>Neurospora</taxon>
    </lineage>
</organism>
<feature type="compositionally biased region" description="Basic and acidic residues" evidence="1">
    <location>
        <begin position="97"/>
        <end position="115"/>
    </location>
</feature>
<sequence length="123" mass="14261">MERWLHMKFSWQNILSTQLGSVRKRGYTNRDASMLHIIDGHQKVKGNFRGTIADDVETHSRMLHLEGDCAGRLMSWSNVQCFKVRPSDPAARQQQRAKKDGSERRWRQRRDRIGSDRIGVGGL</sequence>
<reference evidence="2" key="2">
    <citation type="submission" date="2002-01" db="EMBL/GenBank/DDBJ databases">
        <authorList>
            <person name="German Neurospora genome project"/>
        </authorList>
    </citation>
    <scope>NUCLEOTIDE SEQUENCE</scope>
</reference>
<reference evidence="2" key="1">
    <citation type="submission" date="2002-01" db="EMBL/GenBank/DDBJ databases">
        <authorList>
            <person name="Schulte U."/>
            <person name="Aign V."/>
            <person name="Hoheisel J."/>
            <person name="Brandt P."/>
            <person name="Fartmann B."/>
            <person name="Holland R."/>
            <person name="Nyakatura G."/>
            <person name="Mewes H.W."/>
            <person name="Mannhaupt G."/>
        </authorList>
    </citation>
    <scope>NUCLEOTIDE SEQUENCE</scope>
</reference>
<name>Q8WZT9_NEUCS</name>
<dbReference type="EMBL" id="AL669990">
    <property type="protein sequence ID" value="CAD21117.1"/>
    <property type="molecule type" value="Genomic_DNA"/>
</dbReference>